<dbReference type="AlphaFoldDB" id="A0A645AHA2"/>
<dbReference type="EMBL" id="VSSQ01013809">
    <property type="protein sequence ID" value="MPM52316.1"/>
    <property type="molecule type" value="Genomic_DNA"/>
</dbReference>
<organism evidence="1">
    <name type="scientific">bioreactor metagenome</name>
    <dbReference type="NCBI Taxonomy" id="1076179"/>
    <lineage>
        <taxon>unclassified sequences</taxon>
        <taxon>metagenomes</taxon>
        <taxon>ecological metagenomes</taxon>
    </lineage>
</organism>
<evidence type="ECO:0000313" key="1">
    <source>
        <dbReference type="EMBL" id="MPM52316.1"/>
    </source>
</evidence>
<proteinExistence type="predicted"/>
<gene>
    <name evidence="1" type="ORF">SDC9_99075</name>
</gene>
<reference evidence="1" key="1">
    <citation type="submission" date="2019-08" db="EMBL/GenBank/DDBJ databases">
        <authorList>
            <person name="Kucharzyk K."/>
            <person name="Murdoch R.W."/>
            <person name="Higgins S."/>
            <person name="Loffler F."/>
        </authorList>
    </citation>
    <scope>NUCLEOTIDE SEQUENCE</scope>
</reference>
<comment type="caution">
    <text evidence="1">The sequence shown here is derived from an EMBL/GenBank/DDBJ whole genome shotgun (WGS) entry which is preliminary data.</text>
</comment>
<sequence length="206" mass="21844">MDGLAGLAPLGIGEHQLRLAGTGDLVFGILVHITEGVAGNGDGRLPAADHRADALCHDGRAENRSVQYGPDGAVGGLPHFAQAVLGHPLGIGGDGGAFDGHAVFPGGMGRVHRHLIPGALPLGQAQVIILGFQVNKGREELVLNLLPENAGHFVSVHLHQRRGHSDFFHWRGLLYHVGIIFSNLFYYKAYAPAPQASPTFLSLFRP</sequence>
<name>A0A645AHA2_9ZZZZ</name>
<accession>A0A645AHA2</accession>
<protein>
    <submittedName>
        <fullName evidence="1">Uncharacterized protein</fullName>
    </submittedName>
</protein>